<dbReference type="EMBL" id="CP115611">
    <property type="protein sequence ID" value="WBW72879.1"/>
    <property type="molecule type" value="Genomic_DNA"/>
</dbReference>
<accession>A0AAE9WC41</accession>
<dbReference type="KEGG" id="som:SOMG_02173"/>
<keyword evidence="1" id="KW-0175">Coiled coil</keyword>
<protein>
    <submittedName>
        <fullName evidence="3">PtdIns3K complex subunit Atg38</fullName>
    </submittedName>
</protein>
<feature type="compositionally biased region" description="Acidic residues" evidence="2">
    <location>
        <begin position="201"/>
        <end position="210"/>
    </location>
</feature>
<reference evidence="3 4" key="1">
    <citation type="journal article" date="2023" name="G3 (Bethesda)">
        <title>A high-quality reference genome for the fission yeast Schizosaccharomyces osmophilus.</title>
        <authorList>
            <person name="Jia G.S."/>
            <person name="Zhang W.C."/>
            <person name="Liang Y."/>
            <person name="Liu X.H."/>
            <person name="Rhind N."/>
            <person name="Pidoux A."/>
            <person name="Brysch-Herzberg M."/>
            <person name="Du L.L."/>
        </authorList>
    </citation>
    <scope>NUCLEOTIDE SEQUENCE [LARGE SCALE GENOMIC DNA]</scope>
    <source>
        <strain evidence="3 4">CBS 15793</strain>
    </source>
</reference>
<gene>
    <name evidence="3" type="primary">atg38</name>
    <name evidence="3" type="ORF">SOMG_02173</name>
</gene>
<organism evidence="3 4">
    <name type="scientific">Schizosaccharomyces osmophilus</name>
    <dbReference type="NCBI Taxonomy" id="2545709"/>
    <lineage>
        <taxon>Eukaryota</taxon>
        <taxon>Fungi</taxon>
        <taxon>Dikarya</taxon>
        <taxon>Ascomycota</taxon>
        <taxon>Taphrinomycotina</taxon>
        <taxon>Schizosaccharomycetes</taxon>
        <taxon>Schizosaccharomycetales</taxon>
        <taxon>Schizosaccharomycetaceae</taxon>
        <taxon>Schizosaccharomyces</taxon>
    </lineage>
</organism>
<keyword evidence="4" id="KW-1185">Reference proteome</keyword>
<evidence type="ECO:0000256" key="1">
    <source>
        <dbReference type="SAM" id="Coils"/>
    </source>
</evidence>
<feature type="region of interest" description="Disordered" evidence="2">
    <location>
        <begin position="192"/>
        <end position="353"/>
    </location>
</feature>
<dbReference type="AlphaFoldDB" id="A0AAE9WC41"/>
<feature type="region of interest" description="Disordered" evidence="2">
    <location>
        <begin position="365"/>
        <end position="384"/>
    </location>
</feature>
<feature type="compositionally biased region" description="Polar residues" evidence="2">
    <location>
        <begin position="224"/>
        <end position="237"/>
    </location>
</feature>
<name>A0AAE9WC41_9SCHI</name>
<feature type="compositionally biased region" description="Basic and acidic residues" evidence="2">
    <location>
        <begin position="255"/>
        <end position="289"/>
    </location>
</feature>
<feature type="compositionally biased region" description="Basic and acidic residues" evidence="2">
    <location>
        <begin position="312"/>
        <end position="328"/>
    </location>
</feature>
<dbReference type="Proteomes" id="UP001212411">
    <property type="component" value="Chromosome 1"/>
</dbReference>
<dbReference type="GeneID" id="80875654"/>
<dbReference type="RefSeq" id="XP_056037122.1">
    <property type="nucleotide sequence ID" value="XM_056180965.1"/>
</dbReference>
<evidence type="ECO:0000313" key="4">
    <source>
        <dbReference type="Proteomes" id="UP001212411"/>
    </source>
</evidence>
<evidence type="ECO:0000313" key="3">
    <source>
        <dbReference type="EMBL" id="WBW72879.1"/>
    </source>
</evidence>
<feature type="coiled-coil region" evidence="1">
    <location>
        <begin position="387"/>
        <end position="414"/>
    </location>
</feature>
<proteinExistence type="predicted"/>
<sequence>MVRYSLKKAHEYARDGEIQEVSGELAQAILCYSLAKSEYQGISDVTMRHLTKICVSYQIEELTKRIEELKIIAPTKQSTPSSAMASMSVSTRLSPMYTSALTTRFTSNSVVLPTENSPLQSKQLIQEKPYDDKDDDPFTIYPKFQSQVNKLAPSYGLAVAYSIVPMDDEQSSPSMFSSDESFTIIEGDDFTIEKPEHEESLPTEEYEDESKESTHSVGMHPKITTPTNLHELTNEKIQNPAAYDSTTESEGQTDEPIRPKKELSRQKTETEMDFANRKSKGKERYKEETVNSSTTSSVGEILDSQEDMTQTSKEEPREAFPDARKELEASSTPSAGNKAKPERPKRPERKRSRFLMPFFRTFSGRKKKLEEEKSPESSIESSTAQLTMNSQVKIEQLETQIATLQRQLEHFQVQNP</sequence>
<evidence type="ECO:0000256" key="2">
    <source>
        <dbReference type="SAM" id="MobiDB-lite"/>
    </source>
</evidence>